<dbReference type="PIRSF" id="PIRSF006250">
    <property type="entry name" value="NadC_ModD"/>
    <property type="match status" value="1"/>
</dbReference>
<comment type="caution">
    <text evidence="15">The sequence shown here is derived from an EMBL/GenBank/DDBJ whole genome shotgun (WGS) entry which is preliminary data.</text>
</comment>
<evidence type="ECO:0000256" key="3">
    <source>
        <dbReference type="ARBA" id="ARBA00009400"/>
    </source>
</evidence>
<sequence length="285" mass="31064">MQTLQLKRMLEAFLEEDLGHGDITSQPIASGKRGKGQWIAKEEGVFAGKDVIDMLPLLNVSQDVTIRMHINEGDVIEQGTILGEIEGPLLYLLETERVILNLVQRMSGIATLTNRAARLLNGSVTRVCDTRKTTPGLRMLEKHAVVCGGGVNQRFGLYDGALIKDNHIALAGSVTKAIELVRGAAGHLTPIQVEVETYSEFQEALKASNQLQSILFDNVSPETLTDWLQEVPNHLVTEASGAVNIEDLPAYRPTGVHFVSLGKLTHSAKSLDISFNLQGGRKYGT</sequence>
<keyword evidence="16" id="KW-1185">Reference proteome</keyword>
<evidence type="ECO:0000256" key="9">
    <source>
        <dbReference type="ARBA" id="ARBA00033102"/>
    </source>
</evidence>
<evidence type="ECO:0000256" key="8">
    <source>
        <dbReference type="ARBA" id="ARBA00022679"/>
    </source>
</evidence>
<evidence type="ECO:0000256" key="12">
    <source>
        <dbReference type="PIRNR" id="PIRNR006250"/>
    </source>
</evidence>
<dbReference type="FunFam" id="3.90.1170.20:FF:000001">
    <property type="entry name" value="Nicotinate-nucleotide diphosphorylase (Carboxylating)"/>
    <property type="match status" value="1"/>
</dbReference>
<dbReference type="GO" id="GO:0034213">
    <property type="term" value="P:quinolinate catabolic process"/>
    <property type="evidence" value="ECO:0007669"/>
    <property type="project" value="TreeGrafter"/>
</dbReference>
<evidence type="ECO:0000259" key="14">
    <source>
        <dbReference type="Pfam" id="PF02749"/>
    </source>
</evidence>
<dbReference type="GO" id="GO:0005737">
    <property type="term" value="C:cytoplasm"/>
    <property type="evidence" value="ECO:0007669"/>
    <property type="project" value="TreeGrafter"/>
</dbReference>
<evidence type="ECO:0000313" key="16">
    <source>
        <dbReference type="Proteomes" id="UP000295632"/>
    </source>
</evidence>
<dbReference type="GO" id="GO:0009435">
    <property type="term" value="P:NAD+ biosynthetic process"/>
    <property type="evidence" value="ECO:0007669"/>
    <property type="project" value="UniProtKB-UniPathway"/>
</dbReference>
<dbReference type="InterPro" id="IPR027277">
    <property type="entry name" value="NadC/ModD"/>
</dbReference>
<dbReference type="SUPFAM" id="SSF51690">
    <property type="entry name" value="Nicotinate/Quinolinate PRTase C-terminal domain-like"/>
    <property type="match status" value="1"/>
</dbReference>
<gene>
    <name evidence="15" type="ORF">EV213_101221</name>
</gene>
<keyword evidence="8 12" id="KW-0808">Transferase</keyword>
<evidence type="ECO:0000256" key="2">
    <source>
        <dbReference type="ARBA" id="ARBA00004893"/>
    </source>
</evidence>
<dbReference type="InterPro" id="IPR004393">
    <property type="entry name" value="NadC"/>
</dbReference>
<protein>
    <recommendedName>
        <fullName evidence="11">Probable nicotinate-nucleotide pyrophosphorylase [carboxylating]</fullName>
        <ecNumber evidence="5">2.4.2.19</ecNumber>
    </recommendedName>
    <alternativeName>
        <fullName evidence="9">Quinolinate phosphoribosyltransferase [decarboxylating]</fullName>
    </alternativeName>
</protein>
<feature type="domain" description="Quinolinate phosphoribosyl transferase N-terminal" evidence="14">
    <location>
        <begin position="22"/>
        <end position="107"/>
    </location>
</feature>
<feature type="domain" description="Quinolinate phosphoribosyl transferase C-terminal" evidence="13">
    <location>
        <begin position="109"/>
        <end position="275"/>
    </location>
</feature>
<evidence type="ECO:0000256" key="7">
    <source>
        <dbReference type="ARBA" id="ARBA00022676"/>
    </source>
</evidence>
<dbReference type="FunFam" id="3.20.20.70:FF:000030">
    <property type="entry name" value="Nicotinate-nucleotide pyrophosphorylase, carboxylating"/>
    <property type="match status" value="1"/>
</dbReference>
<dbReference type="EMBL" id="SNYJ01000001">
    <property type="protein sequence ID" value="TDQ42792.1"/>
    <property type="molecule type" value="Genomic_DNA"/>
</dbReference>
<dbReference type="SUPFAM" id="SSF54675">
    <property type="entry name" value="Nicotinate/Quinolinate PRTase N-terminal domain-like"/>
    <property type="match status" value="1"/>
</dbReference>
<dbReference type="Pfam" id="PF02749">
    <property type="entry name" value="QRPTase_N"/>
    <property type="match status" value="1"/>
</dbReference>
<comment type="function">
    <text evidence="1">Involved in the catabolism of quinolinic acid (QA).</text>
</comment>
<comment type="catalytic activity">
    <reaction evidence="10">
        <text>nicotinate beta-D-ribonucleotide + CO2 + diphosphate = quinolinate + 5-phospho-alpha-D-ribose 1-diphosphate + 2 H(+)</text>
        <dbReference type="Rhea" id="RHEA:12733"/>
        <dbReference type="ChEBI" id="CHEBI:15378"/>
        <dbReference type="ChEBI" id="CHEBI:16526"/>
        <dbReference type="ChEBI" id="CHEBI:29959"/>
        <dbReference type="ChEBI" id="CHEBI:33019"/>
        <dbReference type="ChEBI" id="CHEBI:57502"/>
        <dbReference type="ChEBI" id="CHEBI:58017"/>
        <dbReference type="EC" id="2.4.2.19"/>
    </reaction>
</comment>
<dbReference type="CDD" id="cd01572">
    <property type="entry name" value="QPRTase"/>
    <property type="match status" value="1"/>
</dbReference>
<dbReference type="PANTHER" id="PTHR32179">
    <property type="entry name" value="NICOTINATE-NUCLEOTIDE PYROPHOSPHORYLASE [CARBOXYLATING]"/>
    <property type="match status" value="1"/>
</dbReference>
<organism evidence="15 16">
    <name type="scientific">Aureibacillus halotolerans</name>
    <dbReference type="NCBI Taxonomy" id="1508390"/>
    <lineage>
        <taxon>Bacteria</taxon>
        <taxon>Bacillati</taxon>
        <taxon>Bacillota</taxon>
        <taxon>Bacilli</taxon>
        <taxon>Bacillales</taxon>
        <taxon>Bacillaceae</taxon>
        <taxon>Aureibacillus</taxon>
    </lineage>
</organism>
<dbReference type="PANTHER" id="PTHR32179:SF3">
    <property type="entry name" value="NICOTINATE-NUCLEOTIDE PYROPHOSPHORYLASE [CARBOXYLATING]"/>
    <property type="match status" value="1"/>
</dbReference>
<dbReference type="InterPro" id="IPR013785">
    <property type="entry name" value="Aldolase_TIM"/>
</dbReference>
<accession>A0A4R6UAA9</accession>
<evidence type="ECO:0000256" key="10">
    <source>
        <dbReference type="ARBA" id="ARBA00047445"/>
    </source>
</evidence>
<keyword evidence="6" id="KW-0662">Pyridine nucleotide biosynthesis</keyword>
<name>A0A4R6UAA9_9BACI</name>
<dbReference type="OrthoDB" id="9782546at2"/>
<proteinExistence type="inferred from homology"/>
<keyword evidence="7 12" id="KW-0328">Glycosyltransferase</keyword>
<dbReference type="Pfam" id="PF01729">
    <property type="entry name" value="QRPTase_C"/>
    <property type="match status" value="1"/>
</dbReference>
<dbReference type="Gene3D" id="3.90.1170.20">
    <property type="entry name" value="Quinolinate phosphoribosyl transferase, N-terminal domain"/>
    <property type="match status" value="1"/>
</dbReference>
<evidence type="ECO:0000256" key="1">
    <source>
        <dbReference type="ARBA" id="ARBA00003237"/>
    </source>
</evidence>
<dbReference type="InterPro" id="IPR037128">
    <property type="entry name" value="Quinolinate_PRibosylTase_N_sf"/>
</dbReference>
<evidence type="ECO:0000256" key="11">
    <source>
        <dbReference type="ARBA" id="ARBA00069173"/>
    </source>
</evidence>
<comment type="subunit">
    <text evidence="4">Hexamer formed by 3 homodimers.</text>
</comment>
<dbReference type="NCBIfam" id="TIGR00078">
    <property type="entry name" value="nadC"/>
    <property type="match status" value="1"/>
</dbReference>
<dbReference type="RefSeq" id="WP_133578626.1">
    <property type="nucleotide sequence ID" value="NZ_SNYJ01000001.1"/>
</dbReference>
<evidence type="ECO:0000256" key="5">
    <source>
        <dbReference type="ARBA" id="ARBA00011944"/>
    </source>
</evidence>
<dbReference type="Gene3D" id="3.20.20.70">
    <property type="entry name" value="Aldolase class I"/>
    <property type="match status" value="1"/>
</dbReference>
<dbReference type="EC" id="2.4.2.19" evidence="5"/>
<dbReference type="InterPro" id="IPR022412">
    <property type="entry name" value="Quinolinate_PRibosylTrfase_N"/>
</dbReference>
<dbReference type="UniPathway" id="UPA00253">
    <property type="reaction ID" value="UER00331"/>
</dbReference>
<comment type="similarity">
    <text evidence="3 12">Belongs to the NadC/ModD family.</text>
</comment>
<dbReference type="AlphaFoldDB" id="A0A4R6UAA9"/>
<dbReference type="InterPro" id="IPR002638">
    <property type="entry name" value="Quinolinate_PRibosylTrfase_C"/>
</dbReference>
<evidence type="ECO:0000256" key="6">
    <source>
        <dbReference type="ARBA" id="ARBA00022642"/>
    </source>
</evidence>
<evidence type="ECO:0000259" key="13">
    <source>
        <dbReference type="Pfam" id="PF01729"/>
    </source>
</evidence>
<dbReference type="InterPro" id="IPR036068">
    <property type="entry name" value="Nicotinate_pribotase-like_C"/>
</dbReference>
<dbReference type="Proteomes" id="UP000295632">
    <property type="component" value="Unassembled WGS sequence"/>
</dbReference>
<comment type="pathway">
    <text evidence="2">Cofactor biosynthesis; NAD(+) biosynthesis; nicotinate D-ribonucleotide from quinolinate: step 1/1.</text>
</comment>
<reference evidence="15 16" key="1">
    <citation type="submission" date="2019-03" db="EMBL/GenBank/DDBJ databases">
        <title>Genomic Encyclopedia of Type Strains, Phase IV (KMG-IV): sequencing the most valuable type-strain genomes for metagenomic binning, comparative biology and taxonomic classification.</title>
        <authorList>
            <person name="Goeker M."/>
        </authorList>
    </citation>
    <scope>NUCLEOTIDE SEQUENCE [LARGE SCALE GENOMIC DNA]</scope>
    <source>
        <strain evidence="15 16">DSM 28697</strain>
    </source>
</reference>
<dbReference type="GO" id="GO:0004514">
    <property type="term" value="F:nicotinate-nucleotide diphosphorylase (carboxylating) activity"/>
    <property type="evidence" value="ECO:0007669"/>
    <property type="project" value="UniProtKB-EC"/>
</dbReference>
<evidence type="ECO:0000256" key="4">
    <source>
        <dbReference type="ARBA" id="ARBA00011218"/>
    </source>
</evidence>
<evidence type="ECO:0000313" key="15">
    <source>
        <dbReference type="EMBL" id="TDQ42792.1"/>
    </source>
</evidence>